<dbReference type="InParanoid" id="A0A2P5FXL9"/>
<comment type="caution">
    <text evidence="2">The sequence shown here is derived from an EMBL/GenBank/DDBJ whole genome shotgun (WGS) entry which is preliminary data.</text>
</comment>
<sequence>MCGVRGLWGIGLFIRMYKISVRKGSKGGRLEGKIARGLPGVFPLVCAVSCFPFLSYSVLTRNIPDFSHRDEQDREVHIKRTNAHTYLPRS</sequence>
<keyword evidence="1" id="KW-1133">Transmembrane helix</keyword>
<evidence type="ECO:0000313" key="3">
    <source>
        <dbReference type="Proteomes" id="UP000237000"/>
    </source>
</evidence>
<keyword evidence="1" id="KW-0472">Membrane</keyword>
<accession>A0A2P5FXL9</accession>
<name>A0A2P5FXL9_TREOI</name>
<dbReference type="EMBL" id="JXTC01000004">
    <property type="protein sequence ID" value="POO02538.1"/>
    <property type="molecule type" value="Genomic_DNA"/>
</dbReference>
<dbReference type="Proteomes" id="UP000237000">
    <property type="component" value="Unassembled WGS sequence"/>
</dbReference>
<evidence type="ECO:0008006" key="4">
    <source>
        <dbReference type="Google" id="ProtNLM"/>
    </source>
</evidence>
<evidence type="ECO:0000256" key="1">
    <source>
        <dbReference type="SAM" id="Phobius"/>
    </source>
</evidence>
<proteinExistence type="predicted"/>
<reference evidence="3" key="1">
    <citation type="submission" date="2016-06" db="EMBL/GenBank/DDBJ databases">
        <title>Parallel loss of symbiosis genes in relatives of nitrogen-fixing non-legume Parasponia.</title>
        <authorList>
            <person name="Van Velzen R."/>
            <person name="Holmer R."/>
            <person name="Bu F."/>
            <person name="Rutten L."/>
            <person name="Van Zeijl A."/>
            <person name="Liu W."/>
            <person name="Santuari L."/>
            <person name="Cao Q."/>
            <person name="Sharma T."/>
            <person name="Shen D."/>
            <person name="Roswanjaya Y."/>
            <person name="Wardhani T."/>
            <person name="Kalhor M.S."/>
            <person name="Jansen J."/>
            <person name="Van den Hoogen J."/>
            <person name="Gungor B."/>
            <person name="Hartog M."/>
            <person name="Hontelez J."/>
            <person name="Verver J."/>
            <person name="Yang W.-C."/>
            <person name="Schijlen E."/>
            <person name="Repin R."/>
            <person name="Schilthuizen M."/>
            <person name="Schranz E."/>
            <person name="Heidstra R."/>
            <person name="Miyata K."/>
            <person name="Fedorova E."/>
            <person name="Kohlen W."/>
            <person name="Bisseling T."/>
            <person name="Smit S."/>
            <person name="Geurts R."/>
        </authorList>
    </citation>
    <scope>NUCLEOTIDE SEQUENCE [LARGE SCALE GENOMIC DNA]</scope>
    <source>
        <strain evidence="3">cv. RG33-2</strain>
    </source>
</reference>
<keyword evidence="3" id="KW-1185">Reference proteome</keyword>
<keyword evidence="1" id="KW-0812">Transmembrane</keyword>
<feature type="transmembrane region" description="Helical" evidence="1">
    <location>
        <begin position="40"/>
        <end position="59"/>
    </location>
</feature>
<protein>
    <recommendedName>
        <fullName evidence="4">Transmembrane protein</fullName>
    </recommendedName>
</protein>
<dbReference type="OrthoDB" id="10488573at2759"/>
<organism evidence="2 3">
    <name type="scientific">Trema orientale</name>
    <name type="common">Charcoal tree</name>
    <name type="synonym">Celtis orientalis</name>
    <dbReference type="NCBI Taxonomy" id="63057"/>
    <lineage>
        <taxon>Eukaryota</taxon>
        <taxon>Viridiplantae</taxon>
        <taxon>Streptophyta</taxon>
        <taxon>Embryophyta</taxon>
        <taxon>Tracheophyta</taxon>
        <taxon>Spermatophyta</taxon>
        <taxon>Magnoliopsida</taxon>
        <taxon>eudicotyledons</taxon>
        <taxon>Gunneridae</taxon>
        <taxon>Pentapetalae</taxon>
        <taxon>rosids</taxon>
        <taxon>fabids</taxon>
        <taxon>Rosales</taxon>
        <taxon>Cannabaceae</taxon>
        <taxon>Trema</taxon>
    </lineage>
</organism>
<gene>
    <name evidence="2" type="ORF">TorRG33x02_015220</name>
</gene>
<dbReference type="AlphaFoldDB" id="A0A2P5FXL9"/>
<evidence type="ECO:0000313" key="2">
    <source>
        <dbReference type="EMBL" id="POO02538.1"/>
    </source>
</evidence>